<name>A0A9D2D4G0_9FIRM</name>
<evidence type="ECO:0008006" key="3">
    <source>
        <dbReference type="Google" id="ProtNLM"/>
    </source>
</evidence>
<reference evidence="1" key="2">
    <citation type="submission" date="2021-04" db="EMBL/GenBank/DDBJ databases">
        <authorList>
            <person name="Gilroy R."/>
        </authorList>
    </citation>
    <scope>NUCLEOTIDE SEQUENCE</scope>
    <source>
        <strain evidence="1">CHK192-9172</strain>
    </source>
</reference>
<comment type="caution">
    <text evidence="1">The sequence shown here is derived from an EMBL/GenBank/DDBJ whole genome shotgun (WGS) entry which is preliminary data.</text>
</comment>
<dbReference type="EMBL" id="DXCH01000289">
    <property type="protein sequence ID" value="HIZ08416.1"/>
    <property type="molecule type" value="Genomic_DNA"/>
</dbReference>
<sequence>MTNRYFFDTDCISAFLWIKGESILAKLYSGKIILPTPVYRELQKVPHLSARIDTLKQNGDLFIQSIEAGSAEYYDYVKMTTSPEPGMKIIGKGEAAAIAMARMRNGILASNNMRDISAYVTKYNLQHITTGDILLEALKQQLITESEGNTIWAAMLRKKRRLPTLTFSDYICNN</sequence>
<protein>
    <recommendedName>
        <fullName evidence="3">PIN domain-containing protein</fullName>
    </recommendedName>
</protein>
<evidence type="ECO:0000313" key="1">
    <source>
        <dbReference type="EMBL" id="HIZ08416.1"/>
    </source>
</evidence>
<gene>
    <name evidence="1" type="ORF">IAA08_10855</name>
</gene>
<reference evidence="1" key="1">
    <citation type="journal article" date="2021" name="PeerJ">
        <title>Extensive microbial diversity within the chicken gut microbiome revealed by metagenomics and culture.</title>
        <authorList>
            <person name="Gilroy R."/>
            <person name="Ravi A."/>
            <person name="Getino M."/>
            <person name="Pursley I."/>
            <person name="Horton D.L."/>
            <person name="Alikhan N.F."/>
            <person name="Baker D."/>
            <person name="Gharbi K."/>
            <person name="Hall N."/>
            <person name="Watson M."/>
            <person name="Adriaenssens E.M."/>
            <person name="Foster-Nyarko E."/>
            <person name="Jarju S."/>
            <person name="Secka A."/>
            <person name="Antonio M."/>
            <person name="Oren A."/>
            <person name="Chaudhuri R.R."/>
            <person name="La Ragione R."/>
            <person name="Hildebrand F."/>
            <person name="Pallen M.J."/>
        </authorList>
    </citation>
    <scope>NUCLEOTIDE SEQUENCE</scope>
    <source>
        <strain evidence="1">CHK192-9172</strain>
    </source>
</reference>
<dbReference type="InterPro" id="IPR021799">
    <property type="entry name" value="PIN-like_prokaryotic"/>
</dbReference>
<evidence type="ECO:0000313" key="2">
    <source>
        <dbReference type="Proteomes" id="UP000824024"/>
    </source>
</evidence>
<dbReference type="Proteomes" id="UP000824024">
    <property type="component" value="Unassembled WGS sequence"/>
</dbReference>
<accession>A0A9D2D4G0</accession>
<dbReference type="Pfam" id="PF11848">
    <property type="entry name" value="DUF3368"/>
    <property type="match status" value="1"/>
</dbReference>
<organism evidence="1 2">
    <name type="scientific">Candidatus Eubacterium avistercoris</name>
    <dbReference type="NCBI Taxonomy" id="2838567"/>
    <lineage>
        <taxon>Bacteria</taxon>
        <taxon>Bacillati</taxon>
        <taxon>Bacillota</taxon>
        <taxon>Clostridia</taxon>
        <taxon>Eubacteriales</taxon>
        <taxon>Eubacteriaceae</taxon>
        <taxon>Eubacterium</taxon>
    </lineage>
</organism>
<dbReference type="AlphaFoldDB" id="A0A9D2D4G0"/>
<proteinExistence type="predicted"/>